<reference evidence="1" key="1">
    <citation type="journal article" date="2023" name="Science">
        <title>Genome structures resolve the early diversification of teleost fishes.</title>
        <authorList>
            <person name="Parey E."/>
            <person name="Louis A."/>
            <person name="Montfort J."/>
            <person name="Bouchez O."/>
            <person name="Roques C."/>
            <person name="Iampietro C."/>
            <person name="Lluch J."/>
            <person name="Castinel A."/>
            <person name="Donnadieu C."/>
            <person name="Desvignes T."/>
            <person name="Floi Bucao C."/>
            <person name="Jouanno E."/>
            <person name="Wen M."/>
            <person name="Mejri S."/>
            <person name="Dirks R."/>
            <person name="Jansen H."/>
            <person name="Henkel C."/>
            <person name="Chen W.J."/>
            <person name="Zahm M."/>
            <person name="Cabau C."/>
            <person name="Klopp C."/>
            <person name="Thompson A.W."/>
            <person name="Robinson-Rechavi M."/>
            <person name="Braasch I."/>
            <person name="Lecointre G."/>
            <person name="Bobe J."/>
            <person name="Postlethwait J.H."/>
            <person name="Berthelot C."/>
            <person name="Roest Crollius H."/>
            <person name="Guiguen Y."/>
        </authorList>
    </citation>
    <scope>NUCLEOTIDE SEQUENCE</scope>
    <source>
        <strain evidence="1">WJC10195</strain>
    </source>
</reference>
<proteinExistence type="predicted"/>
<keyword evidence="2" id="KW-1185">Reference proteome</keyword>
<sequence length="69" mass="7835">MGVQCVVGFADKGDQNWFRTLFVHKVDARKDAHSNLLTKKETNNLEIQFHNVKPECLEAYNSLSAEVQA</sequence>
<organism evidence="1 2">
    <name type="scientific">Synaphobranchus kaupii</name>
    <name type="common">Kaup's arrowtooth eel</name>
    <dbReference type="NCBI Taxonomy" id="118154"/>
    <lineage>
        <taxon>Eukaryota</taxon>
        <taxon>Metazoa</taxon>
        <taxon>Chordata</taxon>
        <taxon>Craniata</taxon>
        <taxon>Vertebrata</taxon>
        <taxon>Euteleostomi</taxon>
        <taxon>Actinopterygii</taxon>
        <taxon>Neopterygii</taxon>
        <taxon>Teleostei</taxon>
        <taxon>Anguilliformes</taxon>
        <taxon>Synaphobranchidae</taxon>
        <taxon>Synaphobranchus</taxon>
    </lineage>
</organism>
<comment type="caution">
    <text evidence="1">The sequence shown here is derived from an EMBL/GenBank/DDBJ whole genome shotgun (WGS) entry which is preliminary data.</text>
</comment>
<dbReference type="Proteomes" id="UP001152622">
    <property type="component" value="Chromosome 1"/>
</dbReference>
<dbReference type="PANTHER" id="PTHR21017:SF11">
    <property type="entry name" value="PROTEIN NIPSNAP HOMOLOG 1"/>
    <property type="match status" value="1"/>
</dbReference>
<dbReference type="GO" id="GO:0005739">
    <property type="term" value="C:mitochondrion"/>
    <property type="evidence" value="ECO:0007669"/>
    <property type="project" value="TreeGrafter"/>
</dbReference>
<dbReference type="AlphaFoldDB" id="A0A9Q1GAR7"/>
<protein>
    <submittedName>
        <fullName evidence="1">Uncharacterized protein</fullName>
    </submittedName>
</protein>
<accession>A0A9Q1GAR7</accession>
<dbReference type="InterPro" id="IPR051557">
    <property type="entry name" value="NipSnap_domain"/>
</dbReference>
<name>A0A9Q1GAR7_SYNKA</name>
<evidence type="ECO:0000313" key="2">
    <source>
        <dbReference type="Proteomes" id="UP001152622"/>
    </source>
</evidence>
<gene>
    <name evidence="1" type="ORF">SKAU_G00009330</name>
</gene>
<dbReference type="OrthoDB" id="10262843at2759"/>
<dbReference type="PANTHER" id="PTHR21017">
    <property type="entry name" value="NIPSNAP-RELATED"/>
    <property type="match status" value="1"/>
</dbReference>
<dbReference type="EMBL" id="JAINUF010000001">
    <property type="protein sequence ID" value="KAJ8380155.1"/>
    <property type="molecule type" value="Genomic_DNA"/>
</dbReference>
<evidence type="ECO:0000313" key="1">
    <source>
        <dbReference type="EMBL" id="KAJ8380155.1"/>
    </source>
</evidence>